<dbReference type="InterPro" id="IPR035396">
    <property type="entry name" value="Bac_rhamnosid6H"/>
</dbReference>
<dbReference type="PANTHER" id="PTHR33307">
    <property type="entry name" value="ALPHA-RHAMNOSIDASE (EUROFUNG)"/>
    <property type="match status" value="1"/>
</dbReference>
<keyword evidence="4" id="KW-0732">Signal</keyword>
<organism evidence="8 9">
    <name type="scientific">Flavivirga jejuensis</name>
    <dbReference type="NCBI Taxonomy" id="870487"/>
    <lineage>
        <taxon>Bacteria</taxon>
        <taxon>Pseudomonadati</taxon>
        <taxon>Bacteroidota</taxon>
        <taxon>Flavobacteriia</taxon>
        <taxon>Flavobacteriales</taxon>
        <taxon>Flavobacteriaceae</taxon>
        <taxon>Flavivirga</taxon>
    </lineage>
</organism>
<accession>A0ABT8WK58</accession>
<reference evidence="8" key="1">
    <citation type="submission" date="2023-07" db="EMBL/GenBank/DDBJ databases">
        <title>Two novel species in the genus Flavivirga.</title>
        <authorList>
            <person name="Kwon K."/>
        </authorList>
    </citation>
    <scope>NUCLEOTIDE SEQUENCE</scope>
    <source>
        <strain evidence="8">KACC 14158</strain>
    </source>
</reference>
<dbReference type="InterPro" id="IPR008902">
    <property type="entry name" value="Rhamnosid_concanavalin"/>
</dbReference>
<name>A0ABT8WK58_9FLAO</name>
<evidence type="ECO:0000259" key="6">
    <source>
        <dbReference type="Pfam" id="PF17389"/>
    </source>
</evidence>
<evidence type="ECO:0000259" key="5">
    <source>
        <dbReference type="Pfam" id="PF05592"/>
    </source>
</evidence>
<dbReference type="InterPro" id="IPR012341">
    <property type="entry name" value="6hp_glycosidase-like_sf"/>
</dbReference>
<dbReference type="Gene3D" id="2.60.120.260">
    <property type="entry name" value="Galactose-binding domain-like"/>
    <property type="match status" value="1"/>
</dbReference>
<evidence type="ECO:0000313" key="9">
    <source>
        <dbReference type="Proteomes" id="UP001176806"/>
    </source>
</evidence>
<proteinExistence type="predicted"/>
<dbReference type="InterPro" id="IPR035398">
    <property type="entry name" value="Bac_rhamnosid_C"/>
</dbReference>
<dbReference type="Pfam" id="PF05592">
    <property type="entry name" value="Bac_rhamnosid"/>
    <property type="match status" value="1"/>
</dbReference>
<feature type="signal peptide" evidence="4">
    <location>
        <begin position="1"/>
        <end position="19"/>
    </location>
</feature>
<dbReference type="EC" id="3.2.1.40" evidence="2"/>
<feature type="chain" id="PRO_5046280331" description="alpha-L-rhamnosidase" evidence="4">
    <location>
        <begin position="20"/>
        <end position="612"/>
    </location>
</feature>
<evidence type="ECO:0000256" key="1">
    <source>
        <dbReference type="ARBA" id="ARBA00001445"/>
    </source>
</evidence>
<dbReference type="Pfam" id="PF17389">
    <property type="entry name" value="Bac_rhamnosid6H"/>
    <property type="match status" value="1"/>
</dbReference>
<feature type="domain" description="Alpha-L-rhamnosidase concanavalin-like" evidence="5">
    <location>
        <begin position="40"/>
        <end position="106"/>
    </location>
</feature>
<dbReference type="Gene3D" id="1.50.10.10">
    <property type="match status" value="1"/>
</dbReference>
<dbReference type="GO" id="GO:0016787">
    <property type="term" value="F:hydrolase activity"/>
    <property type="evidence" value="ECO:0007669"/>
    <property type="project" value="UniProtKB-KW"/>
</dbReference>
<dbReference type="SUPFAM" id="SSF48208">
    <property type="entry name" value="Six-hairpin glycosidases"/>
    <property type="match status" value="1"/>
</dbReference>
<keyword evidence="3 8" id="KW-0378">Hydrolase</keyword>
<dbReference type="RefSeq" id="WP_303300536.1">
    <property type="nucleotide sequence ID" value="NZ_BAABDA010000042.1"/>
</dbReference>
<evidence type="ECO:0000259" key="7">
    <source>
        <dbReference type="Pfam" id="PF17390"/>
    </source>
</evidence>
<dbReference type="EMBL" id="JAUOEL010000001">
    <property type="protein sequence ID" value="MDO5973450.1"/>
    <property type="molecule type" value="Genomic_DNA"/>
</dbReference>
<dbReference type="InterPro" id="IPR016007">
    <property type="entry name" value="Alpha_rhamnosid"/>
</dbReference>
<gene>
    <name evidence="8" type="ORF">Q4Q40_04565</name>
</gene>
<dbReference type="Pfam" id="PF17390">
    <property type="entry name" value="Bac_rhamnosid_C"/>
    <property type="match status" value="1"/>
</dbReference>
<dbReference type="InterPro" id="IPR008928">
    <property type="entry name" value="6-hairpin_glycosidase_sf"/>
</dbReference>
<evidence type="ECO:0000256" key="3">
    <source>
        <dbReference type="ARBA" id="ARBA00022801"/>
    </source>
</evidence>
<comment type="catalytic activity">
    <reaction evidence="1">
        <text>Hydrolysis of terminal non-reducing alpha-L-rhamnose residues in alpha-L-rhamnosides.</text>
        <dbReference type="EC" id="3.2.1.40"/>
    </reaction>
</comment>
<evidence type="ECO:0000313" key="8">
    <source>
        <dbReference type="EMBL" id="MDO5973450.1"/>
    </source>
</evidence>
<dbReference type="Gene3D" id="2.60.420.10">
    <property type="entry name" value="Maltose phosphorylase, domain 3"/>
    <property type="match status" value="1"/>
</dbReference>
<feature type="domain" description="Alpha-L-rhamnosidase C-terminal" evidence="7">
    <location>
        <begin position="516"/>
        <end position="590"/>
    </location>
</feature>
<protein>
    <recommendedName>
        <fullName evidence="2">alpha-L-rhamnosidase</fullName>
        <ecNumber evidence="2">3.2.1.40</ecNumber>
    </recommendedName>
</protein>
<sequence length="612" mass="69935">MKKQLYLLFLLACVLNINAQNNIEQVALKTSLVKPQKITKIKEGHYLIDFGRAFFGTVQIKAKNTQNDPISFHLGEKLENPNKIDRNPGGTIRYRNATVDTLTEGQLTTVKLVPYKRNTTGAAILMPDNIGAIIPFRYCEIENLKIPIDAIEIWQKAIHYKFNDDASYFSSSNAILDSIWNLCKHTIKATSFTGYYVDGDRERIPYEADAYINQLSHYSVDNEYTMARRTNDYFMNNPTWPTEWLLHTVLMFHLDYMYTGDLEPLKKHYENLKLKTLMELERADGLISSKSPKLNKAFISKLGFKNPNTKIKDIIDWPPAQKDTGWKLATEEGERDGYEIVDTNTAVNAFYYYNLKLMAEIAGFLDKKEDATLFQNKAAITKKTINEKFLDKSKGFYIDGEGSSNSSLHGNMLPLAFDLVPEKYVKTVTSFIKSRGMACSVYGSQYLLEGLFKNNEALYGSELITNTKGDRNWWNMIKIGSTMALEAWDMKYKPNADWNHAWGTAPLNIVTRYMWGIKPKTPGFKIAEIKPQLGELTFSKIKVPTLNGMIYAEYETGKKKEAIYKIELPNTMEAEFILPDATCKVMLNDKKIKSNKTSFTLKGGKNIIKLKY</sequence>
<comment type="caution">
    <text evidence="8">The sequence shown here is derived from an EMBL/GenBank/DDBJ whole genome shotgun (WGS) entry which is preliminary data.</text>
</comment>
<dbReference type="Proteomes" id="UP001176806">
    <property type="component" value="Unassembled WGS sequence"/>
</dbReference>
<feature type="domain" description="Alpha-L-rhamnosidase six-hairpin glycosidase" evidence="6">
    <location>
        <begin position="165"/>
        <end position="511"/>
    </location>
</feature>
<evidence type="ECO:0000256" key="2">
    <source>
        <dbReference type="ARBA" id="ARBA00012652"/>
    </source>
</evidence>
<evidence type="ECO:0000256" key="4">
    <source>
        <dbReference type="SAM" id="SignalP"/>
    </source>
</evidence>
<keyword evidence="9" id="KW-1185">Reference proteome</keyword>
<dbReference type="PANTHER" id="PTHR33307:SF6">
    <property type="entry name" value="ALPHA-RHAMNOSIDASE (EUROFUNG)-RELATED"/>
    <property type="match status" value="1"/>
</dbReference>